<evidence type="ECO:0000313" key="2">
    <source>
        <dbReference type="Proteomes" id="UP001281147"/>
    </source>
</evidence>
<protein>
    <submittedName>
        <fullName evidence="1">Uncharacterized protein</fullName>
    </submittedName>
</protein>
<sequence length="195" mass="21135">MAEQKMIGAAVPGLQPCKRYIATHDSTGKSIYAESPEQVYGGVPGFGGFARSFSIDSVPANLTNDADIKAYRAEKGDTSYTRREIVNPSPGANLLVIDLAPGAVSAMHRTVSIDFSICVQGVIEHELDGGEKVRLVPGDHIVQRGTNHRWSNPSKTEPARFVACTIPCIPFDIAGEELKEVHIPSEEWDKSKAKM</sequence>
<dbReference type="EMBL" id="JAUTXU010000228">
    <property type="protein sequence ID" value="KAK3697319.1"/>
    <property type="molecule type" value="Genomic_DNA"/>
</dbReference>
<evidence type="ECO:0000313" key="1">
    <source>
        <dbReference type="EMBL" id="KAK3697319.1"/>
    </source>
</evidence>
<accession>A0ACC3MJL6</accession>
<organism evidence="1 2">
    <name type="scientific">Vermiconidia calcicola</name>
    <dbReference type="NCBI Taxonomy" id="1690605"/>
    <lineage>
        <taxon>Eukaryota</taxon>
        <taxon>Fungi</taxon>
        <taxon>Dikarya</taxon>
        <taxon>Ascomycota</taxon>
        <taxon>Pezizomycotina</taxon>
        <taxon>Dothideomycetes</taxon>
        <taxon>Dothideomycetidae</taxon>
        <taxon>Mycosphaerellales</taxon>
        <taxon>Extremaceae</taxon>
        <taxon>Vermiconidia</taxon>
    </lineage>
</organism>
<name>A0ACC3MJL6_9PEZI</name>
<comment type="caution">
    <text evidence="1">The sequence shown here is derived from an EMBL/GenBank/DDBJ whole genome shotgun (WGS) entry which is preliminary data.</text>
</comment>
<keyword evidence="2" id="KW-1185">Reference proteome</keyword>
<dbReference type="Proteomes" id="UP001281147">
    <property type="component" value="Unassembled WGS sequence"/>
</dbReference>
<gene>
    <name evidence="1" type="ORF">LTR37_017552</name>
</gene>
<proteinExistence type="predicted"/>
<reference evidence="1" key="1">
    <citation type="submission" date="2023-07" db="EMBL/GenBank/DDBJ databases">
        <title>Black Yeasts Isolated from many extreme environments.</title>
        <authorList>
            <person name="Coleine C."/>
            <person name="Stajich J.E."/>
            <person name="Selbmann L."/>
        </authorList>
    </citation>
    <scope>NUCLEOTIDE SEQUENCE</scope>
    <source>
        <strain evidence="1">CCFEE 5714</strain>
    </source>
</reference>